<dbReference type="GO" id="GO:0046872">
    <property type="term" value="F:metal ion binding"/>
    <property type="evidence" value="ECO:0007669"/>
    <property type="project" value="UniProtKB-KW"/>
</dbReference>
<dbReference type="GO" id="GO:0006508">
    <property type="term" value="P:proteolysis"/>
    <property type="evidence" value="ECO:0007669"/>
    <property type="project" value="UniProtKB-KW"/>
</dbReference>
<dbReference type="GO" id="GO:0004222">
    <property type="term" value="F:metalloendopeptidase activity"/>
    <property type="evidence" value="ECO:0007669"/>
    <property type="project" value="InterPro"/>
</dbReference>
<name>A0A067NDB0_BOTB1</name>
<evidence type="ECO:0000256" key="7">
    <source>
        <dbReference type="ARBA" id="ARBA00023049"/>
    </source>
</evidence>
<evidence type="ECO:0000256" key="4">
    <source>
        <dbReference type="ARBA" id="ARBA00022723"/>
    </source>
</evidence>
<dbReference type="OrthoDB" id="412874at2759"/>
<dbReference type="SMART" id="SM01351">
    <property type="entry name" value="Aspzincin_M35"/>
    <property type="match status" value="1"/>
</dbReference>
<evidence type="ECO:0000256" key="6">
    <source>
        <dbReference type="ARBA" id="ARBA00022833"/>
    </source>
</evidence>
<evidence type="ECO:0000256" key="8">
    <source>
        <dbReference type="SAM" id="SignalP"/>
    </source>
</evidence>
<evidence type="ECO:0000256" key="1">
    <source>
        <dbReference type="ARBA" id="ARBA00001947"/>
    </source>
</evidence>
<reference evidence="11" key="1">
    <citation type="journal article" date="2014" name="Proc. Natl. Acad. Sci. U.S.A.">
        <title>Extensive sampling of basidiomycete genomes demonstrates inadequacy of the white-rot/brown-rot paradigm for wood decay fungi.</title>
        <authorList>
            <person name="Riley R."/>
            <person name="Salamov A.A."/>
            <person name="Brown D.W."/>
            <person name="Nagy L.G."/>
            <person name="Floudas D."/>
            <person name="Held B.W."/>
            <person name="Levasseur A."/>
            <person name="Lombard V."/>
            <person name="Morin E."/>
            <person name="Otillar R."/>
            <person name="Lindquist E.A."/>
            <person name="Sun H."/>
            <person name="LaButti K.M."/>
            <person name="Schmutz J."/>
            <person name="Jabbour D."/>
            <person name="Luo H."/>
            <person name="Baker S.E."/>
            <person name="Pisabarro A.G."/>
            <person name="Walton J.D."/>
            <person name="Blanchette R.A."/>
            <person name="Henrissat B."/>
            <person name="Martin F."/>
            <person name="Cullen D."/>
            <person name="Hibbett D.S."/>
            <person name="Grigoriev I.V."/>
        </authorList>
    </citation>
    <scope>NUCLEOTIDE SEQUENCE [LARGE SCALE GENOMIC DNA]</scope>
    <source>
        <strain evidence="11">FD-172 SS1</strain>
    </source>
</reference>
<protein>
    <recommendedName>
        <fullName evidence="9">Lysine-specific metallo-endopeptidase domain-containing protein</fullName>
    </recommendedName>
</protein>
<dbReference type="SUPFAM" id="SSF55486">
    <property type="entry name" value="Metalloproteases ('zincins'), catalytic domain"/>
    <property type="match status" value="1"/>
</dbReference>
<keyword evidence="5" id="KW-0378">Hydrolase</keyword>
<accession>A0A067NDB0</accession>
<dbReference type="EMBL" id="KL198016">
    <property type="protein sequence ID" value="KDQ21771.1"/>
    <property type="molecule type" value="Genomic_DNA"/>
</dbReference>
<dbReference type="InParanoid" id="A0A067NDB0"/>
<evidence type="ECO:0000313" key="10">
    <source>
        <dbReference type="EMBL" id="KDQ21771.1"/>
    </source>
</evidence>
<keyword evidence="3" id="KW-0645">Protease</keyword>
<evidence type="ECO:0000256" key="3">
    <source>
        <dbReference type="ARBA" id="ARBA00022670"/>
    </source>
</evidence>
<dbReference type="STRING" id="930990.A0A067NDB0"/>
<dbReference type="PANTHER" id="PTHR37016">
    <property type="match status" value="1"/>
</dbReference>
<keyword evidence="11" id="KW-1185">Reference proteome</keyword>
<comment type="cofactor">
    <cofactor evidence="1">
        <name>Zn(2+)</name>
        <dbReference type="ChEBI" id="CHEBI:29105"/>
    </cofactor>
</comment>
<evidence type="ECO:0000256" key="2">
    <source>
        <dbReference type="ARBA" id="ARBA00010279"/>
    </source>
</evidence>
<dbReference type="AlphaFoldDB" id="A0A067NDB0"/>
<evidence type="ECO:0000313" key="11">
    <source>
        <dbReference type="Proteomes" id="UP000027195"/>
    </source>
</evidence>
<keyword evidence="7" id="KW-0482">Metalloprotease</keyword>
<feature type="domain" description="Lysine-specific metallo-endopeptidase" evidence="9">
    <location>
        <begin position="214"/>
        <end position="346"/>
    </location>
</feature>
<dbReference type="InterPro" id="IPR024079">
    <property type="entry name" value="MetalloPept_cat_dom_sf"/>
</dbReference>
<feature type="chain" id="PRO_5001645587" description="Lysine-specific metallo-endopeptidase domain-containing protein" evidence="8">
    <location>
        <begin position="21"/>
        <end position="352"/>
    </location>
</feature>
<dbReference type="InterPro" id="IPR050414">
    <property type="entry name" value="Fungal_M35_metalloproteases"/>
</dbReference>
<gene>
    <name evidence="10" type="ORF">BOTBODRAFT_50333</name>
</gene>
<evidence type="ECO:0000256" key="5">
    <source>
        <dbReference type="ARBA" id="ARBA00022801"/>
    </source>
</evidence>
<comment type="similarity">
    <text evidence="2">Belongs to the peptidase M35 family.</text>
</comment>
<dbReference type="Gene3D" id="3.40.390.10">
    <property type="entry name" value="Collagenase (Catalytic Domain)"/>
    <property type="match status" value="1"/>
</dbReference>
<dbReference type="HOGENOM" id="CLU_041257_0_0_1"/>
<dbReference type="PANTHER" id="PTHR37016:SF3">
    <property type="entry name" value="NEUTRAL PROTEASE 2-RELATED"/>
    <property type="match status" value="1"/>
</dbReference>
<evidence type="ECO:0000259" key="9">
    <source>
        <dbReference type="SMART" id="SM01351"/>
    </source>
</evidence>
<proteinExistence type="inferred from homology"/>
<keyword evidence="8" id="KW-0732">Signal</keyword>
<dbReference type="Pfam" id="PF14521">
    <property type="entry name" value="Aspzincin_M35"/>
    <property type="match status" value="1"/>
</dbReference>
<feature type="signal peptide" evidence="8">
    <location>
        <begin position="1"/>
        <end position="20"/>
    </location>
</feature>
<dbReference type="Proteomes" id="UP000027195">
    <property type="component" value="Unassembled WGS sequence"/>
</dbReference>
<dbReference type="InterPro" id="IPR029463">
    <property type="entry name" value="Lys_MEP"/>
</dbReference>
<organism evidence="10 11">
    <name type="scientific">Botryobasidium botryosum (strain FD-172 SS1)</name>
    <dbReference type="NCBI Taxonomy" id="930990"/>
    <lineage>
        <taxon>Eukaryota</taxon>
        <taxon>Fungi</taxon>
        <taxon>Dikarya</taxon>
        <taxon>Basidiomycota</taxon>
        <taxon>Agaricomycotina</taxon>
        <taxon>Agaricomycetes</taxon>
        <taxon>Cantharellales</taxon>
        <taxon>Botryobasidiaceae</taxon>
        <taxon>Botryobasidium</taxon>
    </lineage>
</organism>
<keyword evidence="6" id="KW-0862">Zinc</keyword>
<sequence length="352" mass="37159">MAVYTLTALLLSLLMGPTSAAPSLSIAVSGPSSVDGLSNLKVATTIHNTGDEPLRLLNDPRSLLTPSWATNVFSISKTDGSARPDFRGVKVKWSPSLAAQSNDVTTVAPGQSVEFTHDLSTTYDFAAAGAGTYNFHALDTFTHVDAAGNLVSLKASLTSPASLKLSGNLAVVPSTPSSAKFTKRAKFVGCSADQQTQINAAIPAAQKYAGDALTYLKSQSSATPRFTTWFGSYTSASKDLVTTHYTGISGGQFSTFTYDCSCTEANTFAFVEPDKYGYINLCDAFWTAPVTGTDSKGGTLVHECSHFTKNGATQDYTYGQASCQSLAKSDPAQATMNADSHEYFAENNLAQE</sequence>
<keyword evidence="4" id="KW-0479">Metal-binding</keyword>
<dbReference type="Gene3D" id="2.60.40.2970">
    <property type="match status" value="1"/>
</dbReference>